<dbReference type="InterPro" id="IPR059223">
    <property type="entry name" value="DVU0772-like"/>
</dbReference>
<keyword evidence="3" id="KW-1185">Reference proteome</keyword>
<protein>
    <recommendedName>
        <fullName evidence="1">Lcl C-terminal domain-containing protein</fullName>
    </recommendedName>
</protein>
<gene>
    <name evidence="2" type="ORF">CDV28_1135</name>
</gene>
<name>A0A521G1T3_9BACT</name>
<dbReference type="InterPro" id="IPR011460">
    <property type="entry name" value="Lcl_C"/>
</dbReference>
<reference evidence="2" key="1">
    <citation type="submission" date="2017-07" db="EMBL/GenBank/DDBJ databases">
        <title>The cable genome - Insights into the physiology and evolution of filamentous bacteria capable of sulfide oxidation via long distance electron transfer.</title>
        <authorList>
            <person name="Thorup C."/>
            <person name="Bjerg J.T."/>
            <person name="Schreiber L."/>
            <person name="Nielsen L.P."/>
            <person name="Kjeldsen K.U."/>
            <person name="Boesen T."/>
            <person name="Boggild A."/>
            <person name="Meysman F."/>
            <person name="Geelhoed J."/>
            <person name="Schramm A."/>
        </authorList>
    </citation>
    <scope>NUCLEOTIDE SEQUENCE [LARGE SCALE GENOMIC DNA]</scope>
    <source>
        <strain evidence="2">GS</strain>
    </source>
</reference>
<comment type="caution">
    <text evidence="2">The sequence shown here is derived from an EMBL/GenBank/DDBJ whole genome shotgun (WGS) entry which is preliminary data.</text>
</comment>
<dbReference type="EMBL" id="NQJD01000013">
    <property type="protein sequence ID" value="TAA74977.1"/>
    <property type="molecule type" value="Genomic_DNA"/>
</dbReference>
<evidence type="ECO:0000313" key="2">
    <source>
        <dbReference type="EMBL" id="TAA74977.1"/>
    </source>
</evidence>
<dbReference type="Proteomes" id="UP000316238">
    <property type="component" value="Unassembled WGS sequence"/>
</dbReference>
<dbReference type="NCBIfam" id="NF045682">
    <property type="entry name" value="DVU0772_fam"/>
    <property type="match status" value="1"/>
</dbReference>
<organism evidence="2 3">
    <name type="scientific">Candidatus Electronema aureum</name>
    <dbReference type="NCBI Taxonomy" id="2005002"/>
    <lineage>
        <taxon>Bacteria</taxon>
        <taxon>Pseudomonadati</taxon>
        <taxon>Thermodesulfobacteriota</taxon>
        <taxon>Desulfobulbia</taxon>
        <taxon>Desulfobulbales</taxon>
        <taxon>Desulfobulbaceae</taxon>
        <taxon>Candidatus Electronema</taxon>
    </lineage>
</organism>
<dbReference type="Pfam" id="PF07603">
    <property type="entry name" value="Lcl_C"/>
    <property type="match status" value="1"/>
</dbReference>
<evidence type="ECO:0000313" key="3">
    <source>
        <dbReference type="Proteomes" id="UP000316238"/>
    </source>
</evidence>
<feature type="domain" description="Lcl C-terminal" evidence="1">
    <location>
        <begin position="199"/>
        <end position="299"/>
    </location>
</feature>
<dbReference type="AlphaFoldDB" id="A0A521G1T3"/>
<sequence>MGLFDALHLTGNPTAVDWEMTPEYTFGTFESWGGRERVRSNKERIYYFFIDAWGEEPKLCLMERGIKYARVAAEILAPPEMLRRAVVKQGKVARFERTLAIDEELKQWLLVNVMETEDNSKVVPVENADRSDSLGPAGLPGLDAPLPADCQPLQLPNTPTELIEEEADSLIKEYSLIDHERNPEGQFKGYLVDSGDGLTVTDKVTGLMWQRGGLDIMSGRMMRKAIEELNREGFVGYSDWRLPTLAEALSLMEKEMNAKGQHLHPAFSSDQPFIFVDTVRRPGGQWFVDFKHGRAYWASGTIPGGFGRLCRNA</sequence>
<accession>A0A521G1T3</accession>
<evidence type="ECO:0000259" key="1">
    <source>
        <dbReference type="Pfam" id="PF07603"/>
    </source>
</evidence>
<proteinExistence type="predicted"/>